<feature type="domain" description="Nitroreductase" evidence="2">
    <location>
        <begin position="11"/>
        <end position="182"/>
    </location>
</feature>
<dbReference type="AlphaFoldDB" id="A0A3D8IHR2"/>
<dbReference type="InterPro" id="IPR029479">
    <property type="entry name" value="Nitroreductase"/>
</dbReference>
<reference evidence="3 4" key="1">
    <citation type="submission" date="2018-04" db="EMBL/GenBank/DDBJ databases">
        <title>Novel Campyloabacter and Helicobacter Species and Strains.</title>
        <authorList>
            <person name="Mannion A.J."/>
            <person name="Shen Z."/>
            <person name="Fox J.G."/>
        </authorList>
    </citation>
    <scope>NUCLEOTIDE SEQUENCE [LARGE SCALE GENOMIC DNA]</scope>
    <source>
        <strain evidence="3 4">MIT 99-5101</strain>
    </source>
</reference>
<dbReference type="Pfam" id="PF00881">
    <property type="entry name" value="Nitroreductase"/>
    <property type="match status" value="1"/>
</dbReference>
<dbReference type="GeneID" id="82534936"/>
<dbReference type="SUPFAM" id="SSF55469">
    <property type="entry name" value="FMN-dependent nitroreductase-like"/>
    <property type="match status" value="1"/>
</dbReference>
<keyword evidence="1" id="KW-0520">NAD</keyword>
<dbReference type="GO" id="GO:0046256">
    <property type="term" value="P:2,4,6-trinitrotoluene catabolic process"/>
    <property type="evidence" value="ECO:0007669"/>
    <property type="project" value="TreeGrafter"/>
</dbReference>
<dbReference type="GO" id="GO:0046857">
    <property type="term" value="F:oxidoreductase activity, acting on other nitrogenous compounds as donors, with NAD or NADP as acceptor"/>
    <property type="evidence" value="ECO:0007669"/>
    <property type="project" value="TreeGrafter"/>
</dbReference>
<proteinExistence type="predicted"/>
<evidence type="ECO:0000256" key="1">
    <source>
        <dbReference type="ARBA" id="ARBA00023027"/>
    </source>
</evidence>
<accession>A0A3D8IHR2</accession>
<protein>
    <submittedName>
        <fullName evidence="3">NAD(P)H-dependent oxidoreductase</fullName>
    </submittedName>
</protein>
<dbReference type="InterPro" id="IPR050627">
    <property type="entry name" value="Nitroreductase/BluB"/>
</dbReference>
<organism evidence="3 4">
    <name type="scientific">Helicobacter ganmani</name>
    <dbReference type="NCBI Taxonomy" id="60246"/>
    <lineage>
        <taxon>Bacteria</taxon>
        <taxon>Pseudomonadati</taxon>
        <taxon>Campylobacterota</taxon>
        <taxon>Epsilonproteobacteria</taxon>
        <taxon>Campylobacterales</taxon>
        <taxon>Helicobacteraceae</taxon>
        <taxon>Helicobacter</taxon>
    </lineage>
</organism>
<dbReference type="OrthoDB" id="9809288at2"/>
<evidence type="ECO:0000313" key="3">
    <source>
        <dbReference type="EMBL" id="RDU64475.1"/>
    </source>
</evidence>
<dbReference type="PANTHER" id="PTHR23026:SF125">
    <property type="entry name" value="OXYGEN-INSENSITIVE NAD(P)H NITROREDUCTASE"/>
    <property type="match status" value="1"/>
</dbReference>
<dbReference type="RefSeq" id="WP_115550810.1">
    <property type="nucleotide sequence ID" value="NZ_CAONBV010000026.1"/>
</dbReference>
<dbReference type="InterPro" id="IPR000415">
    <property type="entry name" value="Nitroreductase-like"/>
</dbReference>
<keyword evidence="4" id="KW-1185">Reference proteome</keyword>
<comment type="caution">
    <text evidence="3">The sequence shown here is derived from an EMBL/GenBank/DDBJ whole genome shotgun (WGS) entry which is preliminary data.</text>
</comment>
<sequence>METKQIFKQIILERYSCRSFKDSTIDEKSLEYILEAGRLSPSSLGLEPWRFYVIQDKSQKLEISKIANHQEHVAHCGAILIITARLDFGEYFIPKLKGRNMPQDEIDKRIALYKPFIDGMNAEQKLHYAREQVFLALGNLANAASALGLGSCIIGGFDSCKLDEYLRLNTQKERSAILLVIGEKAQSEIPQKSRSPKEEVIKFL</sequence>
<gene>
    <name evidence="3" type="ORF">CQA43_01345</name>
</gene>
<dbReference type="Gene3D" id="3.40.109.10">
    <property type="entry name" value="NADH Oxidase"/>
    <property type="match status" value="1"/>
</dbReference>
<dbReference type="PANTHER" id="PTHR23026">
    <property type="entry name" value="NADPH NITROREDUCTASE"/>
    <property type="match status" value="1"/>
</dbReference>
<dbReference type="Proteomes" id="UP000256650">
    <property type="component" value="Unassembled WGS sequence"/>
</dbReference>
<name>A0A3D8IHR2_9HELI</name>
<evidence type="ECO:0000259" key="2">
    <source>
        <dbReference type="Pfam" id="PF00881"/>
    </source>
</evidence>
<evidence type="ECO:0000313" key="4">
    <source>
        <dbReference type="Proteomes" id="UP000256650"/>
    </source>
</evidence>
<dbReference type="EMBL" id="NXLS01000001">
    <property type="protein sequence ID" value="RDU64475.1"/>
    <property type="molecule type" value="Genomic_DNA"/>
</dbReference>
<dbReference type="GO" id="GO:0005829">
    <property type="term" value="C:cytosol"/>
    <property type="evidence" value="ECO:0007669"/>
    <property type="project" value="TreeGrafter"/>
</dbReference>